<evidence type="ECO:0000313" key="2">
    <source>
        <dbReference type="Proteomes" id="UP000288395"/>
    </source>
</evidence>
<proteinExistence type="predicted"/>
<reference evidence="2" key="1">
    <citation type="journal article" date="2018" name="Front. Microbiol.">
        <title>Genome-Based Analysis Reveals the Taxonomy and Diversity of the Family Idiomarinaceae.</title>
        <authorList>
            <person name="Liu Y."/>
            <person name="Lai Q."/>
            <person name="Shao Z."/>
        </authorList>
    </citation>
    <scope>NUCLEOTIDE SEQUENCE [LARGE SCALE GENOMIC DNA]</scope>
    <source>
        <strain evidence="2">GBPy7</strain>
    </source>
</reference>
<protein>
    <submittedName>
        <fullName evidence="1">Uncharacterized protein</fullName>
    </submittedName>
</protein>
<keyword evidence="2" id="KW-1185">Reference proteome</keyword>
<dbReference type="OrthoDB" id="6401420at2"/>
<evidence type="ECO:0000313" key="1">
    <source>
        <dbReference type="EMBL" id="RUO20912.1"/>
    </source>
</evidence>
<sequence>MAQRLHIVLSEETTKRYLKLAREKTEGEINEDCEPSGASIQIDIWHLENAVSIEVGSDWIDIGEASVDLIDA</sequence>
<comment type="caution">
    <text evidence="1">The sequence shown here is derived from an EMBL/GenBank/DDBJ whole genome shotgun (WGS) entry which is preliminary data.</text>
</comment>
<dbReference type="Proteomes" id="UP000288395">
    <property type="component" value="Unassembled WGS sequence"/>
</dbReference>
<name>A0A432VWE7_9GAMM</name>
<gene>
    <name evidence="1" type="ORF">CWE08_07365</name>
</gene>
<organism evidence="1 2">
    <name type="scientific">Aliidiomarina iranensis</name>
    <dbReference type="NCBI Taxonomy" id="1434071"/>
    <lineage>
        <taxon>Bacteria</taxon>
        <taxon>Pseudomonadati</taxon>
        <taxon>Pseudomonadota</taxon>
        <taxon>Gammaproteobacteria</taxon>
        <taxon>Alteromonadales</taxon>
        <taxon>Idiomarinaceae</taxon>
        <taxon>Aliidiomarina</taxon>
    </lineage>
</organism>
<dbReference type="EMBL" id="PIPJ01000004">
    <property type="protein sequence ID" value="RUO20912.1"/>
    <property type="molecule type" value="Genomic_DNA"/>
</dbReference>
<accession>A0A432VWE7</accession>
<dbReference type="RefSeq" id="WP_126767165.1">
    <property type="nucleotide sequence ID" value="NZ_PIPJ01000004.1"/>
</dbReference>
<dbReference type="AlphaFoldDB" id="A0A432VWE7"/>